<dbReference type="Pfam" id="PF13392">
    <property type="entry name" value="HNH_3"/>
    <property type="match status" value="1"/>
</dbReference>
<keyword evidence="2" id="KW-0255">Endonuclease</keyword>
<dbReference type="AlphaFoldDB" id="A0ABD7XAA6"/>
<gene>
    <name evidence="2" type="ORF">PWB86_09865</name>
</gene>
<dbReference type="Gene3D" id="3.90.75.20">
    <property type="match status" value="1"/>
</dbReference>
<geneLocation type="plasmid" evidence="2 3">
    <name>unnamed3</name>
</geneLocation>
<keyword evidence="2" id="KW-0378">Hydrolase</keyword>
<organism evidence="2 3">
    <name type="scientific">Pediococcus pentosaceus</name>
    <dbReference type="NCBI Taxonomy" id="1255"/>
    <lineage>
        <taxon>Bacteria</taxon>
        <taxon>Bacillati</taxon>
        <taxon>Bacillota</taxon>
        <taxon>Bacilli</taxon>
        <taxon>Lactobacillales</taxon>
        <taxon>Lactobacillaceae</taxon>
        <taxon>Pediococcus</taxon>
    </lineage>
</organism>
<dbReference type="InterPro" id="IPR044925">
    <property type="entry name" value="His-Me_finger_sf"/>
</dbReference>
<dbReference type="EMBL" id="CP118742">
    <property type="protein sequence ID" value="WEA58305.1"/>
    <property type="molecule type" value="Genomic_DNA"/>
</dbReference>
<keyword evidence="2" id="KW-0614">Plasmid</keyword>
<name>A0ABD7XAA6_PEDPE</name>
<reference evidence="2 3" key="1">
    <citation type="submission" date="2023-02" db="EMBL/GenBank/DDBJ databases">
        <title>Comparative genomics and fermentation flavor characterization of five lactic acid bacteria reveal flavor biosynthesis metabolic pathways in fermented muskmelon puree.</title>
        <authorList>
            <person name="Yuan L."/>
            <person name="Li M."/>
            <person name="Xu X."/>
            <person name="Lao F."/>
            <person name="Wu J."/>
        </authorList>
    </citation>
    <scope>NUCLEOTIDE SEQUENCE [LARGE SCALE GENOMIC DNA]</scope>
    <source>
        <strain evidence="2 3">Ca-4</strain>
        <plasmid evidence="2 3">unnamed3</plasmid>
    </source>
</reference>
<dbReference type="SUPFAM" id="SSF54060">
    <property type="entry name" value="His-Me finger endonucleases"/>
    <property type="match status" value="1"/>
</dbReference>
<dbReference type="GO" id="GO:0004519">
    <property type="term" value="F:endonuclease activity"/>
    <property type="evidence" value="ECO:0007669"/>
    <property type="project" value="UniProtKB-KW"/>
</dbReference>
<dbReference type="InterPro" id="IPR003615">
    <property type="entry name" value="HNH_nuc"/>
</dbReference>
<sequence length="179" mass="21049">MLIIENSNELKQIEIKGEKSDLFIDNKGQLYRRYPNEFKSLKPTYRKYVEYKTTFHGKYIHFLGHRLVAEYFVDGRTKEKNVVHHVDRNTHNNDYRNLRWVSQRENVRESYTAELGPVRNFITLKLYENGEYVDTFKSISSASDYVSSHGGSKTGFIRNKKTGNFTMVKCEETTENIAS</sequence>
<evidence type="ECO:0000259" key="1">
    <source>
        <dbReference type="Pfam" id="PF13392"/>
    </source>
</evidence>
<feature type="domain" description="HNH nuclease" evidence="1">
    <location>
        <begin position="65"/>
        <end position="108"/>
    </location>
</feature>
<dbReference type="Proteomes" id="UP001214131">
    <property type="component" value="Plasmid unnamed3"/>
</dbReference>
<accession>A0ABD7XAA6</accession>
<dbReference type="RefSeq" id="WP_275000751.1">
    <property type="nucleotide sequence ID" value="NZ_CP118742.1"/>
</dbReference>
<evidence type="ECO:0000313" key="2">
    <source>
        <dbReference type="EMBL" id="WEA58305.1"/>
    </source>
</evidence>
<evidence type="ECO:0000313" key="3">
    <source>
        <dbReference type="Proteomes" id="UP001214131"/>
    </source>
</evidence>
<protein>
    <submittedName>
        <fullName evidence="2">HNH endonuclease signature motif containing protein</fullName>
    </submittedName>
</protein>
<proteinExistence type="predicted"/>
<keyword evidence="2" id="KW-0540">Nuclease</keyword>